<keyword evidence="2" id="KW-1185">Reference proteome</keyword>
<sequence length="352" mass="41151">MSSYQDNRKKYITLKTRELLQELPDYMFDFFRGIEHTTSVNTRMAYAYDIRVFLEYCHKEIPRFQNRTSLCDMTLEDLDEMAPREIEGYLEYLSYYEKEGNEEMQAYQNGQNGKARKLASLKTLYHYFYRQERLKNNPSALVDMPKIYEKPIVKLDVDEIAKLLDTVESGEALTQKQKVYHQFTKKRDLALIALLLGTGIRVSECAGLNLEDVDFNHNGLRITRKGGNETIVYFSKEVEGLLRDYINERKEMPCKELDTPLFLSLQHKRLSVRSIQLLVKKYSALVTTIKKITPHKLRATFGTQLYQETGDIYLVADVLGHKDVNTTKKHYAQMDDTRKRHAASIIKLRETP</sequence>
<comment type="caution">
    <text evidence="1">The sequence shown here is derived from an EMBL/GenBank/DDBJ whole genome shotgun (WGS) entry which is preliminary data.</text>
</comment>
<protein>
    <submittedName>
        <fullName evidence="1">Integrase</fullName>
    </submittedName>
</protein>
<dbReference type="Proteomes" id="UP000224460">
    <property type="component" value="Unassembled WGS sequence"/>
</dbReference>
<accession>A0AC61DBX5</accession>
<proteinExistence type="predicted"/>
<dbReference type="EMBL" id="PEDL01000008">
    <property type="protein sequence ID" value="PHV70741.1"/>
    <property type="molecule type" value="Genomic_DNA"/>
</dbReference>
<evidence type="ECO:0000313" key="1">
    <source>
        <dbReference type="EMBL" id="PHV70741.1"/>
    </source>
</evidence>
<gene>
    <name evidence="1" type="ORF">CS063_09445</name>
</gene>
<evidence type="ECO:0000313" key="2">
    <source>
        <dbReference type="Proteomes" id="UP000224460"/>
    </source>
</evidence>
<reference evidence="1" key="1">
    <citation type="submission" date="2017-10" db="EMBL/GenBank/DDBJ databases">
        <title>Genome sequence of cellulolytic Lachnospiraceae bacterium XHS1971 isolated from hotspring sediment.</title>
        <authorList>
            <person name="Vasudevan G."/>
            <person name="Joshi A.J."/>
            <person name="Hivarkar S."/>
            <person name="Lanjekar V.B."/>
            <person name="Dhakephalkar P.K."/>
            <person name="Dagar S."/>
        </authorList>
    </citation>
    <scope>NUCLEOTIDE SEQUENCE</scope>
    <source>
        <strain evidence="1">XHS1971</strain>
    </source>
</reference>
<organism evidence="1 2">
    <name type="scientific">Sporanaerobium hydrogeniformans</name>
    <dbReference type="NCBI Taxonomy" id="3072179"/>
    <lineage>
        <taxon>Bacteria</taxon>
        <taxon>Bacillati</taxon>
        <taxon>Bacillota</taxon>
        <taxon>Clostridia</taxon>
        <taxon>Lachnospirales</taxon>
        <taxon>Lachnospiraceae</taxon>
        <taxon>Sporanaerobium</taxon>
    </lineage>
</organism>
<name>A0AC61DBX5_9FIRM</name>